<dbReference type="Proteomes" id="UP000231162">
    <property type="component" value="Unassembled WGS sequence"/>
</dbReference>
<comment type="caution">
    <text evidence="1">The sequence shown here is derived from an EMBL/GenBank/DDBJ whole genome shotgun (WGS) entry which is preliminary data.</text>
</comment>
<evidence type="ECO:0000313" key="2">
    <source>
        <dbReference type="Proteomes" id="UP000231162"/>
    </source>
</evidence>
<evidence type="ECO:0000313" key="1">
    <source>
        <dbReference type="EMBL" id="PIS07057.1"/>
    </source>
</evidence>
<gene>
    <name evidence="1" type="ORF">COT79_01350</name>
</gene>
<name>A0A2M6R986_9BACT</name>
<reference evidence="2" key="1">
    <citation type="submission" date="2017-09" db="EMBL/GenBank/DDBJ databases">
        <title>Depth-based differentiation of microbial function through sediment-hosted aquifers and enrichment of novel symbionts in the deep terrestrial subsurface.</title>
        <authorList>
            <person name="Probst A.J."/>
            <person name="Ladd B."/>
            <person name="Jarett J.K."/>
            <person name="Geller-Mcgrath D.E."/>
            <person name="Sieber C.M.K."/>
            <person name="Emerson J.B."/>
            <person name="Anantharaman K."/>
            <person name="Thomas B.C."/>
            <person name="Malmstrom R."/>
            <person name="Stieglmeier M."/>
            <person name="Klingl A."/>
            <person name="Woyke T."/>
            <person name="Ryan C.M."/>
            <person name="Banfield J.F."/>
        </authorList>
    </citation>
    <scope>NUCLEOTIDE SEQUENCE [LARGE SCALE GENOMIC DNA]</scope>
</reference>
<protein>
    <submittedName>
        <fullName evidence="1">Uncharacterized protein</fullName>
    </submittedName>
</protein>
<organism evidence="1 2">
    <name type="scientific">Candidatus Berkelbacteria bacterium CG10_big_fil_rev_8_21_14_0_10_43_14</name>
    <dbReference type="NCBI Taxonomy" id="1974515"/>
    <lineage>
        <taxon>Bacteria</taxon>
        <taxon>Candidatus Berkelbacteria</taxon>
    </lineage>
</organism>
<proteinExistence type="predicted"/>
<dbReference type="AlphaFoldDB" id="A0A2M6R986"/>
<dbReference type="EMBL" id="PEZX01000021">
    <property type="protein sequence ID" value="PIS07057.1"/>
    <property type="molecule type" value="Genomic_DNA"/>
</dbReference>
<accession>A0A2M6R986</accession>
<sequence length="67" mass="7549">MELVFWSLILPLKLPFGAIGLNLSQPPPNSLPANQPLIPRALLLIRMSAEKILLPKLLMFLDQDQFL</sequence>